<evidence type="ECO:0000313" key="2">
    <source>
        <dbReference type="Proteomes" id="UP000828048"/>
    </source>
</evidence>
<comment type="caution">
    <text evidence="1">The sequence shown here is derived from an EMBL/GenBank/DDBJ whole genome shotgun (WGS) entry which is preliminary data.</text>
</comment>
<keyword evidence="2" id="KW-1185">Reference proteome</keyword>
<name>A0ACB7YQ38_9ERIC</name>
<sequence>MSSSLEISDSGRFSGQKPARAPEKSSNFAQTCSLLSQYLKEKGTFGDLSLGMTRGPDSNGVPEISPQTATTTMNLFPVAKNSGDVSTRNTAPMMLSRNLTSMELFPQKSGSVMEEVTKKVDSSVSKTEPETAQMTIFYAGQVIVLNDLPADKAKEIMLLASNGSSHNLGAYASMPVQKPIQPTNLVATNSSTPVQKPIQPTNLVPTNSSIVSNIGTNMAQERVQQPPKPIVADMPKIARKASLTRFLEKRKDRITARAPYETSNSMAFPPKPAQSKSWLGLAAQSPVQFEGQMY</sequence>
<evidence type="ECO:0000313" key="1">
    <source>
        <dbReference type="EMBL" id="KAH7855252.1"/>
    </source>
</evidence>
<dbReference type="EMBL" id="CM037161">
    <property type="protein sequence ID" value="KAH7855252.1"/>
    <property type="molecule type" value="Genomic_DNA"/>
</dbReference>
<gene>
    <name evidence="1" type="ORF">Vadar_022905</name>
</gene>
<accession>A0ACB7YQ38</accession>
<organism evidence="1 2">
    <name type="scientific">Vaccinium darrowii</name>
    <dbReference type="NCBI Taxonomy" id="229202"/>
    <lineage>
        <taxon>Eukaryota</taxon>
        <taxon>Viridiplantae</taxon>
        <taxon>Streptophyta</taxon>
        <taxon>Embryophyta</taxon>
        <taxon>Tracheophyta</taxon>
        <taxon>Spermatophyta</taxon>
        <taxon>Magnoliopsida</taxon>
        <taxon>eudicotyledons</taxon>
        <taxon>Gunneridae</taxon>
        <taxon>Pentapetalae</taxon>
        <taxon>asterids</taxon>
        <taxon>Ericales</taxon>
        <taxon>Ericaceae</taxon>
        <taxon>Vaccinioideae</taxon>
        <taxon>Vaccinieae</taxon>
        <taxon>Vaccinium</taxon>
    </lineage>
</organism>
<proteinExistence type="predicted"/>
<dbReference type="Proteomes" id="UP000828048">
    <property type="component" value="Chromosome 11"/>
</dbReference>
<reference evidence="1 2" key="1">
    <citation type="journal article" date="2021" name="Hortic Res">
        <title>High-quality reference genome and annotation aids understanding of berry development for evergreen blueberry (Vaccinium darrowii).</title>
        <authorList>
            <person name="Yu J."/>
            <person name="Hulse-Kemp A.M."/>
            <person name="Babiker E."/>
            <person name="Staton M."/>
        </authorList>
    </citation>
    <scope>NUCLEOTIDE SEQUENCE [LARGE SCALE GENOMIC DNA]</scope>
    <source>
        <strain evidence="2">cv. NJ 8807/NJ 8810</strain>
        <tissue evidence="1">Young leaf</tissue>
    </source>
</reference>
<protein>
    <submittedName>
        <fullName evidence="1">Uncharacterized protein</fullName>
    </submittedName>
</protein>